<reference evidence="1 3" key="1">
    <citation type="submission" date="2014-08" db="EMBL/GenBank/DDBJ databases">
        <title>Complete genome sequence of Corynebacterium flavescens OJ8(T)(=DSM 20296(T)), isolated from cheese.</title>
        <authorList>
            <person name="Ruckert C."/>
            <person name="Albersmeier A."/>
            <person name="Winkler A."/>
            <person name="Kalinowski J."/>
        </authorList>
    </citation>
    <scope>NUCLEOTIDE SEQUENCE [LARGE SCALE GENOMIC DNA]</scope>
    <source>
        <strain evidence="1 3">OJ8</strain>
    </source>
</reference>
<organism evidence="1 3">
    <name type="scientific">Corynebacterium flavescens</name>
    <dbReference type="NCBI Taxonomy" id="28028"/>
    <lineage>
        <taxon>Bacteria</taxon>
        <taxon>Bacillati</taxon>
        <taxon>Actinomycetota</taxon>
        <taxon>Actinomycetes</taxon>
        <taxon>Mycobacteriales</taxon>
        <taxon>Corynebacteriaceae</taxon>
        <taxon>Corynebacterium</taxon>
    </lineage>
</organism>
<gene>
    <name evidence="2" type="ORF">CFL01nite_19110</name>
    <name evidence="1" type="ORF">CFLV_11755</name>
</gene>
<proteinExistence type="predicted"/>
<sequence length="66" mass="6968">MIPLKSLGGHEPFDGAAGEMTESIFTVDLCPHLPGAVTGIVLRVEAVECFAKLPVGESIWLSVTVM</sequence>
<protein>
    <submittedName>
        <fullName evidence="1">Uncharacterized protein</fullName>
    </submittedName>
</protein>
<dbReference type="Proteomes" id="UP000315353">
    <property type="component" value="Unassembled WGS sequence"/>
</dbReference>
<dbReference type="EMBL" id="BJNB01000034">
    <property type="protein sequence ID" value="GEB98416.1"/>
    <property type="molecule type" value="Genomic_DNA"/>
</dbReference>
<name>A0A1L7CPJ1_CORFL</name>
<dbReference type="AlphaFoldDB" id="A0A1L7CPJ1"/>
<dbReference type="EMBL" id="CP009246">
    <property type="protein sequence ID" value="APT87757.1"/>
    <property type="molecule type" value="Genomic_DNA"/>
</dbReference>
<accession>A0A1L7CPJ1</accession>
<dbReference type="Proteomes" id="UP000185479">
    <property type="component" value="Chromosome"/>
</dbReference>
<keyword evidence="3" id="KW-1185">Reference proteome</keyword>
<evidence type="ECO:0000313" key="2">
    <source>
        <dbReference type="EMBL" id="GEB98416.1"/>
    </source>
</evidence>
<dbReference type="KEGG" id="cfc:CFLV_11755"/>
<evidence type="ECO:0000313" key="4">
    <source>
        <dbReference type="Proteomes" id="UP000315353"/>
    </source>
</evidence>
<reference evidence="2 4" key="2">
    <citation type="submission" date="2019-06" db="EMBL/GenBank/DDBJ databases">
        <title>Whole genome shotgun sequence of Corynebacterium flavescens NBRC 14136.</title>
        <authorList>
            <person name="Hosoyama A."/>
            <person name="Uohara A."/>
            <person name="Ohji S."/>
            <person name="Ichikawa N."/>
        </authorList>
    </citation>
    <scope>NUCLEOTIDE SEQUENCE [LARGE SCALE GENOMIC DNA]</scope>
    <source>
        <strain evidence="2 4">NBRC 14136</strain>
    </source>
</reference>
<evidence type="ECO:0000313" key="1">
    <source>
        <dbReference type="EMBL" id="APT87757.1"/>
    </source>
</evidence>
<evidence type="ECO:0000313" key="3">
    <source>
        <dbReference type="Proteomes" id="UP000185479"/>
    </source>
</evidence>